<dbReference type="PATRIC" id="fig|2033.6.peg.4012"/>
<organism evidence="1 2">
    <name type="scientific">Microbacterium testaceum</name>
    <name type="common">Aureobacterium testaceum</name>
    <name type="synonym">Brevibacterium testaceum</name>
    <dbReference type="NCBI Taxonomy" id="2033"/>
    <lineage>
        <taxon>Bacteria</taxon>
        <taxon>Bacillati</taxon>
        <taxon>Actinomycetota</taxon>
        <taxon>Actinomycetes</taxon>
        <taxon>Micrococcales</taxon>
        <taxon>Microbacteriaceae</taxon>
        <taxon>Microbacterium</taxon>
    </lineage>
</organism>
<proteinExistence type="predicted"/>
<dbReference type="EMBL" id="LDRT01000096">
    <property type="protein sequence ID" value="KTR93129.1"/>
    <property type="molecule type" value="Genomic_DNA"/>
</dbReference>
<comment type="caution">
    <text evidence="1">The sequence shown here is derived from an EMBL/GenBank/DDBJ whole genome shotgun (WGS) entry which is preliminary data.</text>
</comment>
<dbReference type="Proteomes" id="UP000075025">
    <property type="component" value="Unassembled WGS sequence"/>
</dbReference>
<gene>
    <name evidence="1" type="ORF">NS220_13490</name>
</gene>
<evidence type="ECO:0000313" key="2">
    <source>
        <dbReference type="Proteomes" id="UP000075025"/>
    </source>
</evidence>
<protein>
    <submittedName>
        <fullName evidence="1">Uncharacterized protein</fullName>
    </submittedName>
</protein>
<dbReference type="AlphaFoldDB" id="A0A147EUY8"/>
<sequence>MLQGRVPEDVRESYHAAANATGVSLAYYLEKLAEYLDENNAWPAIPKPLPRAETLDLESLEASTAAA</sequence>
<accession>A0A147EUY8</accession>
<name>A0A147EUY8_MICTE</name>
<evidence type="ECO:0000313" key="1">
    <source>
        <dbReference type="EMBL" id="KTR93129.1"/>
    </source>
</evidence>
<reference evidence="1 2" key="1">
    <citation type="journal article" date="2016" name="Front. Microbiol.">
        <title>Genomic Resource of Rice Seed Associated Bacteria.</title>
        <authorList>
            <person name="Midha S."/>
            <person name="Bansal K."/>
            <person name="Sharma S."/>
            <person name="Kumar N."/>
            <person name="Patil P.P."/>
            <person name="Chaudhry V."/>
            <person name="Patil P.B."/>
        </authorList>
    </citation>
    <scope>NUCLEOTIDE SEQUENCE [LARGE SCALE GENOMIC DNA]</scope>
    <source>
        <strain evidence="1 2">NS220</strain>
    </source>
</reference>